<evidence type="ECO:0000256" key="5">
    <source>
        <dbReference type="ARBA" id="ARBA00022840"/>
    </source>
</evidence>
<keyword evidence="2 7" id="KW-0808">Transferase</keyword>
<comment type="pathway">
    <text evidence="8">Amino-acid biosynthesis; L-threonine biosynthesis; L-threonine from L-aspartate: step 1/5.</text>
</comment>
<dbReference type="EMBL" id="DSTX01000013">
    <property type="protein sequence ID" value="HFK21140.1"/>
    <property type="molecule type" value="Genomic_DNA"/>
</dbReference>
<evidence type="ECO:0000313" key="10">
    <source>
        <dbReference type="EMBL" id="HFK21140.1"/>
    </source>
</evidence>
<keyword evidence="8" id="KW-0028">Amino-acid biosynthesis</keyword>
<evidence type="ECO:0000256" key="8">
    <source>
        <dbReference type="RuleBase" id="RU004249"/>
    </source>
</evidence>
<dbReference type="SUPFAM" id="SSF53633">
    <property type="entry name" value="Carbamate kinase-like"/>
    <property type="match status" value="1"/>
</dbReference>
<evidence type="ECO:0000256" key="1">
    <source>
        <dbReference type="ARBA" id="ARBA00010122"/>
    </source>
</evidence>
<comment type="pathway">
    <text evidence="8">Amino-acid biosynthesis; L-lysine biosynthesis via DAP pathway; (S)-tetrahydrodipicolinate from L-aspartate: step 1/4.</text>
</comment>
<dbReference type="CDD" id="cd04921">
    <property type="entry name" value="ACT_AKi-HSDH-ThrA-like_1"/>
    <property type="match status" value="1"/>
</dbReference>
<comment type="similarity">
    <text evidence="1 7">Belongs to the aspartokinase family.</text>
</comment>
<proteinExistence type="inferred from homology"/>
<dbReference type="InterPro" id="IPR005260">
    <property type="entry name" value="Asp_kin_monofn"/>
</dbReference>
<dbReference type="InterPro" id="IPR001341">
    <property type="entry name" value="Asp_kinase"/>
</dbReference>
<dbReference type="PANTHER" id="PTHR21499">
    <property type="entry name" value="ASPARTATE KINASE"/>
    <property type="match status" value="1"/>
</dbReference>
<organism evidence="10">
    <name type="scientific">Candidatus Methanomethylicus mesodigestus</name>
    <dbReference type="NCBI Taxonomy" id="1867258"/>
    <lineage>
        <taxon>Archaea</taxon>
        <taxon>Thermoproteota</taxon>
        <taxon>Methanosuratincolia</taxon>
        <taxon>Candidatus Methanomethylicales</taxon>
        <taxon>Candidatus Methanomethylicaceae</taxon>
        <taxon>Candidatus Methanomethylicus</taxon>
    </lineage>
</organism>
<keyword evidence="5" id="KW-0067">ATP-binding</keyword>
<dbReference type="InterPro" id="IPR002912">
    <property type="entry name" value="ACT_dom"/>
</dbReference>
<dbReference type="InterPro" id="IPR045865">
    <property type="entry name" value="ACT-like_dom_sf"/>
</dbReference>
<dbReference type="SUPFAM" id="SSF55021">
    <property type="entry name" value="ACT-like"/>
    <property type="match status" value="2"/>
</dbReference>
<dbReference type="GO" id="GO:0009089">
    <property type="term" value="P:lysine biosynthetic process via diaminopimelate"/>
    <property type="evidence" value="ECO:0007669"/>
    <property type="project" value="UniProtKB-UniPathway"/>
</dbReference>
<dbReference type="GO" id="GO:0005829">
    <property type="term" value="C:cytosol"/>
    <property type="evidence" value="ECO:0007669"/>
    <property type="project" value="TreeGrafter"/>
</dbReference>
<evidence type="ECO:0000256" key="2">
    <source>
        <dbReference type="ARBA" id="ARBA00022679"/>
    </source>
</evidence>
<dbReference type="UniPathway" id="UPA00051">
    <property type="reaction ID" value="UER00462"/>
</dbReference>
<dbReference type="FunFam" id="3.30.2130.10:FF:000001">
    <property type="entry name" value="Bifunctional aspartokinase/homoserine dehydrogenase"/>
    <property type="match status" value="1"/>
</dbReference>
<evidence type="ECO:0000256" key="6">
    <source>
        <dbReference type="ARBA" id="ARBA00047872"/>
    </source>
</evidence>
<keyword evidence="4 7" id="KW-0418">Kinase</keyword>
<dbReference type="CDD" id="cd04924">
    <property type="entry name" value="ACT_AK-Arch_2"/>
    <property type="match status" value="1"/>
</dbReference>
<evidence type="ECO:0000256" key="7">
    <source>
        <dbReference type="RuleBase" id="RU003448"/>
    </source>
</evidence>
<dbReference type="PANTHER" id="PTHR21499:SF59">
    <property type="entry name" value="ASPARTOKINASE"/>
    <property type="match status" value="1"/>
</dbReference>
<dbReference type="UniPathway" id="UPA00050">
    <property type="reaction ID" value="UER00461"/>
</dbReference>
<feature type="domain" description="ACT" evidence="9">
    <location>
        <begin position="402"/>
        <end position="465"/>
    </location>
</feature>
<name>A0A7C3ETT9_9CREN</name>
<dbReference type="PIRSF" id="PIRSF000726">
    <property type="entry name" value="Asp_kin"/>
    <property type="match status" value="1"/>
</dbReference>
<keyword evidence="3" id="KW-0547">Nucleotide-binding</keyword>
<dbReference type="Gene3D" id="3.30.70.260">
    <property type="match status" value="1"/>
</dbReference>
<dbReference type="NCBIfam" id="NF004938">
    <property type="entry name" value="PRK06291.1"/>
    <property type="match status" value="1"/>
</dbReference>
<dbReference type="Pfam" id="PF22468">
    <property type="entry name" value="ACT_9"/>
    <property type="match status" value="2"/>
</dbReference>
<evidence type="ECO:0000256" key="4">
    <source>
        <dbReference type="ARBA" id="ARBA00022777"/>
    </source>
</evidence>
<dbReference type="GO" id="GO:0004072">
    <property type="term" value="F:aspartate kinase activity"/>
    <property type="evidence" value="ECO:0007669"/>
    <property type="project" value="UniProtKB-EC"/>
</dbReference>
<dbReference type="GO" id="GO:0009088">
    <property type="term" value="P:threonine biosynthetic process"/>
    <property type="evidence" value="ECO:0007669"/>
    <property type="project" value="UniProtKB-UniPathway"/>
</dbReference>
<evidence type="ECO:0000259" key="9">
    <source>
        <dbReference type="PROSITE" id="PS51671"/>
    </source>
</evidence>
<dbReference type="UniPathway" id="UPA00034">
    <property type="reaction ID" value="UER00015"/>
</dbReference>
<dbReference type="NCBIfam" id="TIGR00656">
    <property type="entry name" value="asp_kin_monofn"/>
    <property type="match status" value="1"/>
</dbReference>
<feature type="domain" description="ACT" evidence="9">
    <location>
        <begin position="324"/>
        <end position="396"/>
    </location>
</feature>
<dbReference type="Gene3D" id="3.30.2130.10">
    <property type="entry name" value="VC0802-like"/>
    <property type="match status" value="1"/>
</dbReference>
<dbReference type="InterPro" id="IPR036393">
    <property type="entry name" value="AceGlu_kinase-like_sf"/>
</dbReference>
<dbReference type="GO" id="GO:0009090">
    <property type="term" value="P:homoserine biosynthetic process"/>
    <property type="evidence" value="ECO:0007669"/>
    <property type="project" value="TreeGrafter"/>
</dbReference>
<accession>A0A7C3ETT9</accession>
<gene>
    <name evidence="10" type="ORF">ENS19_07700</name>
</gene>
<comment type="pathway">
    <text evidence="8">Amino-acid biosynthesis; L-methionine biosynthesis via de novo pathway; L-homoserine from L-aspartate: step 1/3.</text>
</comment>
<dbReference type="PROSITE" id="PS51671">
    <property type="entry name" value="ACT"/>
    <property type="match status" value="2"/>
</dbReference>
<dbReference type="InterPro" id="IPR054352">
    <property type="entry name" value="ACT_Aspartokinase"/>
</dbReference>
<dbReference type="InterPro" id="IPR001048">
    <property type="entry name" value="Asp/Glu/Uridylate_kinase"/>
</dbReference>
<comment type="caution">
    <text evidence="10">The sequence shown here is derived from an EMBL/GenBank/DDBJ whole genome shotgun (WGS) entry which is preliminary data.</text>
</comment>
<dbReference type="Gene3D" id="3.40.1160.10">
    <property type="entry name" value="Acetylglutamate kinase-like"/>
    <property type="match status" value="1"/>
</dbReference>
<reference evidence="10" key="1">
    <citation type="journal article" date="2020" name="mSystems">
        <title>Genome- and Community-Level Interaction Insights into Carbon Utilization and Element Cycling Functions of Hydrothermarchaeota in Hydrothermal Sediment.</title>
        <authorList>
            <person name="Zhou Z."/>
            <person name="Liu Y."/>
            <person name="Xu W."/>
            <person name="Pan J."/>
            <person name="Luo Z.H."/>
            <person name="Li M."/>
        </authorList>
    </citation>
    <scope>NUCLEOTIDE SEQUENCE [LARGE SCALE GENOMIC DNA]</scope>
    <source>
        <strain evidence="10">SpSt-468</strain>
    </source>
</reference>
<protein>
    <recommendedName>
        <fullName evidence="7">Aspartokinase</fullName>
        <ecNumber evidence="7">2.7.2.4</ecNumber>
    </recommendedName>
</protein>
<comment type="catalytic activity">
    <reaction evidence="6 7">
        <text>L-aspartate + ATP = 4-phospho-L-aspartate + ADP</text>
        <dbReference type="Rhea" id="RHEA:23776"/>
        <dbReference type="ChEBI" id="CHEBI:29991"/>
        <dbReference type="ChEBI" id="CHEBI:30616"/>
        <dbReference type="ChEBI" id="CHEBI:57535"/>
        <dbReference type="ChEBI" id="CHEBI:456216"/>
        <dbReference type="EC" id="2.7.2.4"/>
    </reaction>
</comment>
<dbReference type="GO" id="GO:0005524">
    <property type="term" value="F:ATP binding"/>
    <property type="evidence" value="ECO:0007669"/>
    <property type="project" value="UniProtKB-KW"/>
</dbReference>
<evidence type="ECO:0000256" key="3">
    <source>
        <dbReference type="ARBA" id="ARBA00022741"/>
    </source>
</evidence>
<dbReference type="NCBIfam" id="TIGR00657">
    <property type="entry name" value="asp_kinases"/>
    <property type="match status" value="1"/>
</dbReference>
<dbReference type="AlphaFoldDB" id="A0A7C3ETT9"/>
<sequence>MRLVMKFGGALMEDADQIANSAKLVAEKALKDNEVVVTVSAMSNVTDDLVSMAESARIGDMEKVRDVLSALEKRHLEAATKLCDEKTLKEVTARVQKLIETLSQCLTGVFLLRELTPRSKDLILSFGERLSAPLMWGALLSRGVKSIALTGGEVGIITDSTYGNAKPLLNITEVMVKDRLLPILKAGVVPVVTGFIGQDENGVITTLGRGGSDYTATILASSLDVDEVWIWKDVDGIMTADPKLVENAKTISTLSYAEVMEMAYFGAKVLHPLTVTPVQERRIPIRIRSAYNPSNPGTLIREKGDNKVIVKAVTAIKDLSIITTGGAGMIGIPSVVSRVFSTLAQNNVNVVMISQSSSQANISMLIRNNDLERALKALKVEFRNGDLIRDISTIPKVAVVAIVGEGMRGMKGIAAKLFTAVANAGANVLMISQGSSELNISFVIQEEDVKKVVMSVHESFGLDKT</sequence>
<dbReference type="EC" id="2.7.2.4" evidence="7"/>
<dbReference type="Pfam" id="PF00696">
    <property type="entry name" value="AA_kinase"/>
    <property type="match status" value="1"/>
</dbReference>